<dbReference type="InterPro" id="IPR045249">
    <property type="entry name" value="HARBI1-like"/>
</dbReference>
<comment type="cofactor">
    <cofactor evidence="1">
        <name>a divalent metal cation</name>
        <dbReference type="ChEBI" id="CHEBI:60240"/>
    </cofactor>
</comment>
<evidence type="ECO:0000313" key="10">
    <source>
        <dbReference type="Proteomes" id="UP000472270"/>
    </source>
</evidence>
<evidence type="ECO:0000259" key="8">
    <source>
        <dbReference type="Pfam" id="PF13359"/>
    </source>
</evidence>
<dbReference type="GO" id="GO:0005634">
    <property type="term" value="C:nucleus"/>
    <property type="evidence" value="ECO:0007669"/>
    <property type="project" value="UniProtKB-SubCell"/>
</dbReference>
<feature type="domain" description="DDE Tnp4" evidence="8">
    <location>
        <begin position="104"/>
        <end position="267"/>
    </location>
</feature>
<keyword evidence="7" id="KW-0539">Nucleus</keyword>
<name>A0A673HLI2_9TELE</name>
<comment type="subcellular location">
    <subcellularLocation>
        <location evidence="2">Nucleus</location>
    </subcellularLocation>
</comment>
<evidence type="ECO:0000256" key="6">
    <source>
        <dbReference type="ARBA" id="ARBA00022801"/>
    </source>
</evidence>
<protein>
    <recommendedName>
        <fullName evidence="8">DDE Tnp4 domain-containing protein</fullName>
    </recommendedName>
</protein>
<comment type="similarity">
    <text evidence="3">Belongs to the HARBI1 family.</text>
</comment>
<dbReference type="AlphaFoldDB" id="A0A673HLI2"/>
<reference evidence="9" key="1">
    <citation type="submission" date="2025-08" db="UniProtKB">
        <authorList>
            <consortium name="Ensembl"/>
        </authorList>
    </citation>
    <scope>IDENTIFICATION</scope>
</reference>
<dbReference type="Ensembl" id="ENSSRHT00000027416.1">
    <property type="protein sequence ID" value="ENSSRHP00000026628.1"/>
    <property type="gene ID" value="ENSSRHG00000013901.1"/>
</dbReference>
<evidence type="ECO:0000256" key="7">
    <source>
        <dbReference type="ARBA" id="ARBA00023242"/>
    </source>
</evidence>
<dbReference type="GO" id="GO:0046872">
    <property type="term" value="F:metal ion binding"/>
    <property type="evidence" value="ECO:0007669"/>
    <property type="project" value="UniProtKB-KW"/>
</dbReference>
<keyword evidence="5" id="KW-0479">Metal-binding</keyword>
<evidence type="ECO:0000256" key="3">
    <source>
        <dbReference type="ARBA" id="ARBA00006958"/>
    </source>
</evidence>
<keyword evidence="6" id="KW-0378">Hydrolase</keyword>
<dbReference type="GO" id="GO:0016787">
    <property type="term" value="F:hydrolase activity"/>
    <property type="evidence" value="ECO:0007669"/>
    <property type="project" value="UniProtKB-KW"/>
</dbReference>
<evidence type="ECO:0000256" key="1">
    <source>
        <dbReference type="ARBA" id="ARBA00001968"/>
    </source>
</evidence>
<evidence type="ECO:0000256" key="2">
    <source>
        <dbReference type="ARBA" id="ARBA00004123"/>
    </source>
</evidence>
<evidence type="ECO:0000256" key="5">
    <source>
        <dbReference type="ARBA" id="ARBA00022723"/>
    </source>
</evidence>
<dbReference type="PANTHER" id="PTHR22930:SF269">
    <property type="entry name" value="NUCLEASE HARBI1-LIKE PROTEIN"/>
    <property type="match status" value="1"/>
</dbReference>
<dbReference type="Proteomes" id="UP000472270">
    <property type="component" value="Unassembled WGS sequence"/>
</dbReference>
<evidence type="ECO:0000256" key="4">
    <source>
        <dbReference type="ARBA" id="ARBA00022722"/>
    </source>
</evidence>
<dbReference type="Pfam" id="PF13359">
    <property type="entry name" value="DDE_Tnp_4"/>
    <property type="match status" value="1"/>
</dbReference>
<proteinExistence type="inferred from homology"/>
<organism evidence="9 10">
    <name type="scientific">Sinocyclocheilus rhinocerous</name>
    <dbReference type="NCBI Taxonomy" id="307959"/>
    <lineage>
        <taxon>Eukaryota</taxon>
        <taxon>Metazoa</taxon>
        <taxon>Chordata</taxon>
        <taxon>Craniata</taxon>
        <taxon>Vertebrata</taxon>
        <taxon>Euteleostomi</taxon>
        <taxon>Actinopterygii</taxon>
        <taxon>Neopterygii</taxon>
        <taxon>Teleostei</taxon>
        <taxon>Ostariophysi</taxon>
        <taxon>Cypriniformes</taxon>
        <taxon>Cyprinidae</taxon>
        <taxon>Cyprininae</taxon>
        <taxon>Sinocyclocheilus</taxon>
    </lineage>
</organism>
<reference evidence="9" key="2">
    <citation type="submission" date="2025-09" db="UniProtKB">
        <authorList>
            <consortium name="Ensembl"/>
        </authorList>
    </citation>
    <scope>IDENTIFICATION</scope>
</reference>
<accession>A0A673HLI2</accession>
<dbReference type="InterPro" id="IPR027806">
    <property type="entry name" value="HARBI1_dom"/>
</dbReference>
<keyword evidence="4" id="KW-0540">Nuclease</keyword>
<keyword evidence="10" id="KW-1185">Reference proteome</keyword>
<evidence type="ECO:0000313" key="9">
    <source>
        <dbReference type="Ensembl" id="ENSSRHP00000026628.1"/>
    </source>
</evidence>
<dbReference type="GO" id="GO:0004518">
    <property type="term" value="F:nuclease activity"/>
    <property type="evidence" value="ECO:0007669"/>
    <property type="project" value="UniProtKB-KW"/>
</dbReference>
<dbReference type="PANTHER" id="PTHR22930">
    <property type="match status" value="1"/>
</dbReference>
<sequence>MLSDNKKTTELLLLRRRIQKKPKSKKTTALLLLRRRIQKTSKVTQFGAYHHLVQELRISPEKHLQYFRMSAQQMEDLLSVIGPDITGMSINYRTPIGPKEKLSIDGKHILLFAPPHSGSLYFNYKKTFSVVLLAVVDAEYRFRLVHIGEYGWSSDGGVFAGSAIGQALYLEVPDDQQLPGAEHLGNMPFTIVGDAAFPLKTYLMRPYPGRDISTQQRIFNYRLSRARNVVENAFGILSSRWRILRSRINIHPDKINSLILSACLLHNFLLKPMEVERWLNTSAPTTGSMESISTAGGPRGAREAYTVRDKFCSFFNSEGHVSWQNEMV</sequence>